<dbReference type="AlphaFoldDB" id="A0A937RJK5"/>
<evidence type="ECO:0000313" key="2">
    <source>
        <dbReference type="EMBL" id="MBL7627548.1"/>
    </source>
</evidence>
<name>A0A937RJK5_9ACTN</name>
<evidence type="ECO:0000313" key="3">
    <source>
        <dbReference type="Proteomes" id="UP000604475"/>
    </source>
</evidence>
<protein>
    <submittedName>
        <fullName evidence="2">Uncharacterized protein</fullName>
    </submittedName>
</protein>
<dbReference type="RefSeq" id="WP_202999359.1">
    <property type="nucleotide sequence ID" value="NZ_JADWYU010000098.1"/>
</dbReference>
<feature type="region of interest" description="Disordered" evidence="1">
    <location>
        <begin position="36"/>
        <end position="56"/>
    </location>
</feature>
<gene>
    <name evidence="2" type="ORF">I7412_10265</name>
</gene>
<proteinExistence type="predicted"/>
<sequence>MFDLLGARPRRRVIQEGRLIQEGGVVQEGRVAADHRLPSRISAGPQPPLAQHPTTLPPSVARVAARTRLSAELLAAIIAVDGRARPTLDDMERADALADALLARRRRRVSQAVPELA</sequence>
<dbReference type="Proteomes" id="UP000604475">
    <property type="component" value="Unassembled WGS sequence"/>
</dbReference>
<dbReference type="EMBL" id="JAEACQ010000161">
    <property type="protein sequence ID" value="MBL7627548.1"/>
    <property type="molecule type" value="Genomic_DNA"/>
</dbReference>
<accession>A0A937RJK5</accession>
<organism evidence="2 3">
    <name type="scientific">Frankia nepalensis</name>
    <dbReference type="NCBI Taxonomy" id="1836974"/>
    <lineage>
        <taxon>Bacteria</taxon>
        <taxon>Bacillati</taxon>
        <taxon>Actinomycetota</taxon>
        <taxon>Actinomycetes</taxon>
        <taxon>Frankiales</taxon>
        <taxon>Frankiaceae</taxon>
        <taxon>Frankia</taxon>
    </lineage>
</organism>
<keyword evidence="3" id="KW-1185">Reference proteome</keyword>
<reference evidence="2" key="1">
    <citation type="submission" date="2020-12" db="EMBL/GenBank/DDBJ databases">
        <title>Genomic characterization of non-nitrogen-fixing Frankia strains.</title>
        <authorList>
            <person name="Carlos-Shanley C."/>
            <person name="Guerra T."/>
            <person name="Hahn D."/>
        </authorList>
    </citation>
    <scope>NUCLEOTIDE SEQUENCE</scope>
    <source>
        <strain evidence="2">CN6</strain>
    </source>
</reference>
<comment type="caution">
    <text evidence="2">The sequence shown here is derived from an EMBL/GenBank/DDBJ whole genome shotgun (WGS) entry which is preliminary data.</text>
</comment>
<evidence type="ECO:0000256" key="1">
    <source>
        <dbReference type="SAM" id="MobiDB-lite"/>
    </source>
</evidence>